<name>A0A0L0VMG1_9BASI</name>
<evidence type="ECO:0000313" key="4">
    <source>
        <dbReference type="Proteomes" id="UP000054564"/>
    </source>
</evidence>
<evidence type="ECO:0000256" key="1">
    <source>
        <dbReference type="SAM" id="MobiDB-lite"/>
    </source>
</evidence>
<sequence length="200" mass="22779">MMDSRRSSLSSTSTIIEAEQQEQSERVQQEENGEEEEEHLRRLRLIEGNRTRTRLIEEEEPLPPHPTTTTTTDQINKDSSATIIPVEILLSPFNLKKTFYFDHLCTISELILNLLNNWPSEWITNDNGPSSVGPVHVNQFRLVYMGRFLDLNEALNSLGKNRPVIVHLVIKPNDDVNINEEVDHSQSKRVCGCLGSCSIV</sequence>
<comment type="caution">
    <text evidence="3">The sequence shown here is derived from an EMBL/GenBank/DDBJ whole genome shotgun (WGS) entry which is preliminary data.</text>
</comment>
<evidence type="ECO:0000313" key="3">
    <source>
        <dbReference type="EMBL" id="KNF00446.1"/>
    </source>
</evidence>
<gene>
    <name evidence="3" type="ORF">PSTG_06374</name>
</gene>
<accession>A0A0L0VMG1</accession>
<dbReference type="Gene3D" id="3.10.20.90">
    <property type="entry name" value="Phosphatidylinositol 3-kinase Catalytic Subunit, Chain A, domain 1"/>
    <property type="match status" value="1"/>
</dbReference>
<keyword evidence="4" id="KW-1185">Reference proteome</keyword>
<dbReference type="OrthoDB" id="1043111at2759"/>
<dbReference type="Proteomes" id="UP000054564">
    <property type="component" value="Unassembled WGS sequence"/>
</dbReference>
<dbReference type="EMBL" id="AJIL01000037">
    <property type="protein sequence ID" value="KNF00446.1"/>
    <property type="molecule type" value="Genomic_DNA"/>
</dbReference>
<dbReference type="Pfam" id="PF13881">
    <property type="entry name" value="Rad60-SLD_2"/>
    <property type="match status" value="1"/>
</dbReference>
<dbReference type="InterPro" id="IPR029071">
    <property type="entry name" value="Ubiquitin-like_domsf"/>
</dbReference>
<dbReference type="AlphaFoldDB" id="A0A0L0VMG1"/>
<reference evidence="4" key="1">
    <citation type="submission" date="2014-03" db="EMBL/GenBank/DDBJ databases">
        <title>The Genome Sequence of Puccinia striiformis f. sp. tritici PST-78.</title>
        <authorList>
            <consortium name="The Broad Institute Genome Sequencing Platform"/>
            <person name="Cuomo C."/>
            <person name="Hulbert S."/>
            <person name="Chen X."/>
            <person name="Walker B."/>
            <person name="Young S.K."/>
            <person name="Zeng Q."/>
            <person name="Gargeya S."/>
            <person name="Fitzgerald M."/>
            <person name="Haas B."/>
            <person name="Abouelleil A."/>
            <person name="Alvarado L."/>
            <person name="Arachchi H.M."/>
            <person name="Berlin A.M."/>
            <person name="Chapman S.B."/>
            <person name="Goldberg J."/>
            <person name="Griggs A."/>
            <person name="Gujja S."/>
            <person name="Hansen M."/>
            <person name="Howarth C."/>
            <person name="Imamovic A."/>
            <person name="Larimer J."/>
            <person name="McCowan C."/>
            <person name="Montmayeur A."/>
            <person name="Murphy C."/>
            <person name="Neiman D."/>
            <person name="Pearson M."/>
            <person name="Priest M."/>
            <person name="Roberts A."/>
            <person name="Saif S."/>
            <person name="Shea T."/>
            <person name="Sisk P."/>
            <person name="Sykes S."/>
            <person name="Wortman J."/>
            <person name="Nusbaum C."/>
            <person name="Birren B."/>
        </authorList>
    </citation>
    <scope>NUCLEOTIDE SEQUENCE [LARGE SCALE GENOMIC DNA]</scope>
    <source>
        <strain evidence="4">race PST-78</strain>
    </source>
</reference>
<proteinExistence type="predicted"/>
<organism evidence="3 4">
    <name type="scientific">Puccinia striiformis f. sp. tritici PST-78</name>
    <dbReference type="NCBI Taxonomy" id="1165861"/>
    <lineage>
        <taxon>Eukaryota</taxon>
        <taxon>Fungi</taxon>
        <taxon>Dikarya</taxon>
        <taxon>Basidiomycota</taxon>
        <taxon>Pucciniomycotina</taxon>
        <taxon>Pucciniomycetes</taxon>
        <taxon>Pucciniales</taxon>
        <taxon>Pucciniaceae</taxon>
        <taxon>Puccinia</taxon>
    </lineage>
</organism>
<feature type="compositionally biased region" description="Low complexity" evidence="1">
    <location>
        <begin position="7"/>
        <end position="18"/>
    </location>
</feature>
<dbReference type="InterPro" id="IPR039540">
    <property type="entry name" value="UBL3-like_ubiquitin_dom"/>
</dbReference>
<feature type="region of interest" description="Disordered" evidence="1">
    <location>
        <begin position="1"/>
        <end position="40"/>
    </location>
</feature>
<dbReference type="SUPFAM" id="SSF54236">
    <property type="entry name" value="Ubiquitin-like"/>
    <property type="match status" value="1"/>
</dbReference>
<protein>
    <recommendedName>
        <fullName evidence="2">UBL3-like ubiquitin domain-containing protein</fullName>
    </recommendedName>
</protein>
<evidence type="ECO:0000259" key="2">
    <source>
        <dbReference type="Pfam" id="PF13881"/>
    </source>
</evidence>
<feature type="domain" description="UBL3-like ubiquitin" evidence="2">
    <location>
        <begin position="98"/>
        <end position="193"/>
    </location>
</feature>